<dbReference type="OrthoDB" id="2129688at2759"/>
<feature type="domain" description="BTB" evidence="1">
    <location>
        <begin position="21"/>
        <end position="116"/>
    </location>
</feature>
<dbReference type="CDD" id="cd18186">
    <property type="entry name" value="BTB_POZ_ZBTB_KLHL-like"/>
    <property type="match status" value="1"/>
</dbReference>
<dbReference type="Pfam" id="PF00651">
    <property type="entry name" value="BTB"/>
    <property type="match status" value="1"/>
</dbReference>
<dbReference type="PROSITE" id="PS50097">
    <property type="entry name" value="BTB"/>
    <property type="match status" value="1"/>
</dbReference>
<dbReference type="SUPFAM" id="SSF54695">
    <property type="entry name" value="POZ domain"/>
    <property type="match status" value="1"/>
</dbReference>
<dbReference type="RefSeq" id="XP_018078777.1">
    <property type="nucleotide sequence ID" value="XM_018211393.1"/>
</dbReference>
<accession>A0A194XXA4</accession>
<dbReference type="InParanoid" id="A0A194XXA4"/>
<keyword evidence="3" id="KW-1185">Reference proteome</keyword>
<evidence type="ECO:0000259" key="1">
    <source>
        <dbReference type="PROSITE" id="PS50097"/>
    </source>
</evidence>
<protein>
    <recommendedName>
        <fullName evidence="1">BTB domain-containing protein</fullName>
    </recommendedName>
</protein>
<dbReference type="KEGG" id="psco:LY89DRAFT_634525"/>
<evidence type="ECO:0000313" key="3">
    <source>
        <dbReference type="Proteomes" id="UP000070700"/>
    </source>
</evidence>
<evidence type="ECO:0000313" key="2">
    <source>
        <dbReference type="EMBL" id="KUJ24422.1"/>
    </source>
</evidence>
<dbReference type="AlphaFoldDB" id="A0A194XXA4"/>
<dbReference type="Proteomes" id="UP000070700">
    <property type="component" value="Unassembled WGS sequence"/>
</dbReference>
<dbReference type="GeneID" id="28821119"/>
<organism evidence="2 3">
    <name type="scientific">Mollisia scopiformis</name>
    <name type="common">Conifer needle endophyte fungus</name>
    <name type="synonym">Phialocephala scopiformis</name>
    <dbReference type="NCBI Taxonomy" id="149040"/>
    <lineage>
        <taxon>Eukaryota</taxon>
        <taxon>Fungi</taxon>
        <taxon>Dikarya</taxon>
        <taxon>Ascomycota</taxon>
        <taxon>Pezizomycotina</taxon>
        <taxon>Leotiomycetes</taxon>
        <taxon>Helotiales</taxon>
        <taxon>Mollisiaceae</taxon>
        <taxon>Mollisia</taxon>
    </lineage>
</organism>
<name>A0A194XXA4_MOLSC</name>
<dbReference type="Gene3D" id="3.30.710.10">
    <property type="entry name" value="Potassium Channel Kv1.1, Chain A"/>
    <property type="match status" value="1"/>
</dbReference>
<gene>
    <name evidence="2" type="ORF">LY89DRAFT_634525</name>
</gene>
<dbReference type="InterPro" id="IPR000210">
    <property type="entry name" value="BTB/POZ_dom"/>
</dbReference>
<dbReference type="EMBL" id="KQ947404">
    <property type="protein sequence ID" value="KUJ24422.1"/>
    <property type="molecule type" value="Genomic_DNA"/>
</dbReference>
<sequence length="312" mass="36267">METRKKPQKRVIKFSIPGMKPNVRLKVFDNVEFHVHKVLLQVHSRFFQKFLDSPEKKIPASEDFAYEWATIIEEDGSWHLVSAQSIPEKELSKVREEQTFESLLRAMYGRPYLLEEVEDLLRLTDIADYYCALLVVSRTVEAALMPAAYHLRNATLFRECLAFILSQWSDIDVRLESQQLINIVHRSQEEISLRMEKLNEEILSNLQVLFEANPETHRAIWDYIRDAATTAKIIFPPRGLLSLPTYYRKLYDCQLDGANEVFSSFQLDELLSKKSTFNQELVAGMDQGGEDSFFCAMISTGDLPWDLTEEDW</sequence>
<proteinExistence type="predicted"/>
<reference evidence="2 3" key="1">
    <citation type="submission" date="2015-10" db="EMBL/GenBank/DDBJ databases">
        <title>Full genome of DAOMC 229536 Phialocephala scopiformis, a fungal endophyte of spruce producing the potent anti-insectan compound rugulosin.</title>
        <authorList>
            <consortium name="DOE Joint Genome Institute"/>
            <person name="Walker A.K."/>
            <person name="Frasz S.L."/>
            <person name="Seifert K.A."/>
            <person name="Miller J.D."/>
            <person name="Mondo S.J."/>
            <person name="Labutti K."/>
            <person name="Lipzen A."/>
            <person name="Dockter R."/>
            <person name="Kennedy M."/>
            <person name="Grigoriev I.V."/>
            <person name="Spatafora J.W."/>
        </authorList>
    </citation>
    <scope>NUCLEOTIDE SEQUENCE [LARGE SCALE GENOMIC DNA]</scope>
    <source>
        <strain evidence="2 3">CBS 120377</strain>
    </source>
</reference>
<dbReference type="InterPro" id="IPR011333">
    <property type="entry name" value="SKP1/BTB/POZ_sf"/>
</dbReference>